<reference evidence="2" key="3">
    <citation type="submission" date="2025-09" db="UniProtKB">
        <authorList>
            <consortium name="Ensembl"/>
        </authorList>
    </citation>
    <scope>IDENTIFICATION</scope>
</reference>
<dbReference type="GeneID" id="108925391"/>
<proteinExistence type="predicted"/>
<organism evidence="2 3">
    <name type="scientific">Scleropages formosus</name>
    <name type="common">Asian bonytongue</name>
    <name type="synonym">Osteoglossum formosum</name>
    <dbReference type="NCBI Taxonomy" id="113540"/>
    <lineage>
        <taxon>Eukaryota</taxon>
        <taxon>Metazoa</taxon>
        <taxon>Chordata</taxon>
        <taxon>Craniata</taxon>
        <taxon>Vertebrata</taxon>
        <taxon>Euteleostomi</taxon>
        <taxon>Actinopterygii</taxon>
        <taxon>Neopterygii</taxon>
        <taxon>Teleostei</taxon>
        <taxon>Osteoglossocephala</taxon>
        <taxon>Osteoglossomorpha</taxon>
        <taxon>Osteoglossiformes</taxon>
        <taxon>Osteoglossidae</taxon>
        <taxon>Scleropages</taxon>
    </lineage>
</organism>
<dbReference type="PANTHER" id="PTHR28489">
    <property type="entry name" value="RENTINAL DEGENERATION 3-LIKE"/>
    <property type="match status" value="1"/>
</dbReference>
<reference evidence="2 3" key="1">
    <citation type="submission" date="2019-04" db="EMBL/GenBank/DDBJ databases">
        <authorList>
            <consortium name="Wellcome Sanger Institute Data Sharing"/>
        </authorList>
    </citation>
    <scope>NUCLEOTIDE SEQUENCE [LARGE SCALE GENOMIC DNA]</scope>
</reference>
<keyword evidence="3" id="KW-1185">Reference proteome</keyword>
<accession>A0A8C9REI7</accession>
<dbReference type="Proteomes" id="UP000694397">
    <property type="component" value="Chromosome 13"/>
</dbReference>
<gene>
    <name evidence="2" type="primary">zgc:162144</name>
</gene>
<dbReference type="KEGG" id="sfm:108925391"/>
<feature type="region of interest" description="Disordered" evidence="1">
    <location>
        <begin position="185"/>
        <end position="222"/>
    </location>
</feature>
<dbReference type="OrthoDB" id="8897402at2759"/>
<dbReference type="Ensembl" id="ENSSFOT00015010526.2">
    <property type="protein sequence ID" value="ENSSFOP00015010385.1"/>
    <property type="gene ID" value="ENSSFOG00015006741.2"/>
</dbReference>
<evidence type="ECO:0000313" key="3">
    <source>
        <dbReference type="Proteomes" id="UP000694397"/>
    </source>
</evidence>
<evidence type="ECO:0000313" key="2">
    <source>
        <dbReference type="Ensembl" id="ENSSFOP00015010385.1"/>
    </source>
</evidence>
<dbReference type="Pfam" id="PF14473">
    <property type="entry name" value="RD3"/>
    <property type="match status" value="1"/>
</dbReference>
<dbReference type="GeneTree" id="ENSGT00390000002089"/>
<reference evidence="2" key="2">
    <citation type="submission" date="2025-08" db="UniProtKB">
        <authorList>
            <consortium name="Ensembl"/>
        </authorList>
    </citation>
    <scope>IDENTIFICATION</scope>
</reference>
<dbReference type="AlphaFoldDB" id="A0A8C9REI7"/>
<sequence length="222" mass="24957">MFPWSAVFSAEPKVPGQRSPEELVTNTLMLELGALVKRTERIRQERALEVRRRRGSAVDYSWLAEPAPKLAYELSPDEVLELQELCGKIPPSQCGPVIQKFRKLVTEFEPDVHEVPRLFRSVLRDSLVEDEDLSDAEDKAQANLWAKQRSKSLSFVSFRSRFRINPFKGGALGGSRGNLPEAVTWTEEEEPEGVPAGLVAGSRRGRSRSMPEISPLEERAQS</sequence>
<dbReference type="PANTHER" id="PTHR28489:SF4">
    <property type="entry name" value="PROTEIN RD3-LIKE"/>
    <property type="match status" value="1"/>
</dbReference>
<name>A0A8C9REI7_SCLFO</name>
<protein>
    <submittedName>
        <fullName evidence="2">Zgc:162144</fullName>
    </submittedName>
</protein>
<dbReference type="InterPro" id="IPR028092">
    <property type="entry name" value="RD3"/>
</dbReference>
<evidence type="ECO:0000256" key="1">
    <source>
        <dbReference type="SAM" id="MobiDB-lite"/>
    </source>
</evidence>